<dbReference type="KEGG" id="drm:Dred_1398"/>
<evidence type="ECO:0000313" key="12">
    <source>
        <dbReference type="EMBL" id="ABO49928.1"/>
    </source>
</evidence>
<evidence type="ECO:0000256" key="5">
    <source>
        <dbReference type="ARBA" id="ARBA00022842"/>
    </source>
</evidence>
<evidence type="ECO:0000259" key="8">
    <source>
        <dbReference type="Pfam" id="PF00408"/>
    </source>
</evidence>
<dbReference type="PRINTS" id="PR00509">
    <property type="entry name" value="PGMPMM"/>
</dbReference>
<feature type="domain" description="Alpha-D-phosphohexomutase alpha/beta/alpha" evidence="10">
    <location>
        <begin position="157"/>
        <end position="253"/>
    </location>
</feature>
<dbReference type="AlphaFoldDB" id="A4J4C5"/>
<dbReference type="InterPro" id="IPR016066">
    <property type="entry name" value="A-D-PHexomutase_CS"/>
</dbReference>
<dbReference type="RefSeq" id="WP_011877748.1">
    <property type="nucleotide sequence ID" value="NC_009253.1"/>
</dbReference>
<evidence type="ECO:0000256" key="1">
    <source>
        <dbReference type="ARBA" id="ARBA00001946"/>
    </source>
</evidence>
<dbReference type="Gene3D" id="3.40.120.10">
    <property type="entry name" value="Alpha-D-Glucose-1,6-Bisphosphate, subunit A, domain 3"/>
    <property type="match status" value="3"/>
</dbReference>
<keyword evidence="3" id="KW-0597">Phosphoprotein</keyword>
<feature type="domain" description="Alpha-D-phosphohexomutase C-terminal" evidence="8">
    <location>
        <begin position="373"/>
        <end position="443"/>
    </location>
</feature>
<evidence type="ECO:0000259" key="11">
    <source>
        <dbReference type="Pfam" id="PF02880"/>
    </source>
</evidence>
<dbReference type="InterPro" id="IPR005845">
    <property type="entry name" value="A-D-PHexomutase_a/b/a-II"/>
</dbReference>
<organism evidence="12 13">
    <name type="scientific">Desulforamulus reducens (strain ATCC BAA-1160 / DSM 100696 / MI-1)</name>
    <name type="common">Desulfotomaculum reducens</name>
    <dbReference type="NCBI Taxonomy" id="349161"/>
    <lineage>
        <taxon>Bacteria</taxon>
        <taxon>Bacillati</taxon>
        <taxon>Bacillota</taxon>
        <taxon>Clostridia</taxon>
        <taxon>Eubacteriales</taxon>
        <taxon>Peptococcaceae</taxon>
        <taxon>Desulforamulus</taxon>
    </lineage>
</organism>
<dbReference type="Proteomes" id="UP000001556">
    <property type="component" value="Chromosome"/>
</dbReference>
<dbReference type="InterPro" id="IPR005843">
    <property type="entry name" value="A-D-PHexomutase_C"/>
</dbReference>
<dbReference type="GO" id="GO:0000287">
    <property type="term" value="F:magnesium ion binding"/>
    <property type="evidence" value="ECO:0007669"/>
    <property type="project" value="InterPro"/>
</dbReference>
<dbReference type="PANTHER" id="PTHR43771:SF2">
    <property type="entry name" value="PHOSPHOMANNOMUTASE_PHOSPHOGLUCOMUTASE"/>
    <property type="match status" value="1"/>
</dbReference>
<feature type="domain" description="Alpha-D-phosphohexomutase alpha/beta/alpha" evidence="11">
    <location>
        <begin position="258"/>
        <end position="365"/>
    </location>
</feature>
<evidence type="ECO:0000259" key="10">
    <source>
        <dbReference type="Pfam" id="PF02879"/>
    </source>
</evidence>
<evidence type="ECO:0000256" key="6">
    <source>
        <dbReference type="ARBA" id="ARBA00023235"/>
    </source>
</evidence>
<dbReference type="CDD" id="cd03089">
    <property type="entry name" value="PMM_PGM"/>
    <property type="match status" value="1"/>
</dbReference>
<dbReference type="GO" id="GO:0005975">
    <property type="term" value="P:carbohydrate metabolic process"/>
    <property type="evidence" value="ECO:0007669"/>
    <property type="project" value="InterPro"/>
</dbReference>
<evidence type="ECO:0000256" key="3">
    <source>
        <dbReference type="ARBA" id="ARBA00022553"/>
    </source>
</evidence>
<accession>A4J4C5</accession>
<dbReference type="EC" id="5.4.2.8" evidence="12"/>
<evidence type="ECO:0000256" key="7">
    <source>
        <dbReference type="RuleBase" id="RU004326"/>
    </source>
</evidence>
<dbReference type="Pfam" id="PF00408">
    <property type="entry name" value="PGM_PMM_IV"/>
    <property type="match status" value="1"/>
</dbReference>
<evidence type="ECO:0000256" key="4">
    <source>
        <dbReference type="ARBA" id="ARBA00022723"/>
    </source>
</evidence>
<dbReference type="InterPro" id="IPR005844">
    <property type="entry name" value="A-D-PHexomutase_a/b/a-I"/>
</dbReference>
<dbReference type="EMBL" id="CP000612">
    <property type="protein sequence ID" value="ABO49928.1"/>
    <property type="molecule type" value="Genomic_DNA"/>
</dbReference>
<evidence type="ECO:0000313" key="13">
    <source>
        <dbReference type="Proteomes" id="UP000001556"/>
    </source>
</evidence>
<dbReference type="Gene3D" id="3.30.310.50">
    <property type="entry name" value="Alpha-D-phosphohexomutase, C-terminal domain"/>
    <property type="match status" value="1"/>
</dbReference>
<dbReference type="InterPro" id="IPR005841">
    <property type="entry name" value="Alpha-D-phosphohexomutase_SF"/>
</dbReference>
<keyword evidence="6 12" id="KW-0413">Isomerase</keyword>
<gene>
    <name evidence="12" type="ordered locus">Dred_1398</name>
</gene>
<protein>
    <submittedName>
        <fullName evidence="12">Phosphomannomutase</fullName>
        <ecNumber evidence="12">5.4.2.8</ecNumber>
    </submittedName>
</protein>
<dbReference type="HOGENOM" id="CLU_016950_9_1_9"/>
<dbReference type="Pfam" id="PF02879">
    <property type="entry name" value="PGM_PMM_II"/>
    <property type="match status" value="1"/>
</dbReference>
<dbReference type="STRING" id="349161.Dred_1398"/>
<dbReference type="SUPFAM" id="SSF55957">
    <property type="entry name" value="Phosphoglucomutase, C-terminal domain"/>
    <property type="match status" value="1"/>
</dbReference>
<keyword evidence="4 7" id="KW-0479">Metal-binding</keyword>
<proteinExistence type="inferred from homology"/>
<evidence type="ECO:0000259" key="9">
    <source>
        <dbReference type="Pfam" id="PF02878"/>
    </source>
</evidence>
<dbReference type="InterPro" id="IPR036900">
    <property type="entry name" value="A-D-PHexomutase_C_sf"/>
</dbReference>
<comment type="cofactor">
    <cofactor evidence="1">
        <name>Mg(2+)</name>
        <dbReference type="ChEBI" id="CHEBI:18420"/>
    </cofactor>
</comment>
<name>A4J4C5_DESRM</name>
<dbReference type="PANTHER" id="PTHR43771">
    <property type="entry name" value="PHOSPHOMANNOMUTASE"/>
    <property type="match status" value="1"/>
</dbReference>
<dbReference type="InterPro" id="IPR005846">
    <property type="entry name" value="A-D-PHexomutase_a/b/a-III"/>
</dbReference>
<dbReference type="InterPro" id="IPR016055">
    <property type="entry name" value="A-D-PHexomutase_a/b/a-I/II/III"/>
</dbReference>
<dbReference type="Pfam" id="PF02878">
    <property type="entry name" value="PGM_PMM_I"/>
    <property type="match status" value="1"/>
</dbReference>
<feature type="domain" description="Alpha-D-phosphohexomutase alpha/beta/alpha" evidence="9">
    <location>
        <begin position="11"/>
        <end position="136"/>
    </location>
</feature>
<dbReference type="PROSITE" id="PS00710">
    <property type="entry name" value="PGM_PMM"/>
    <property type="match status" value="1"/>
</dbReference>
<dbReference type="eggNOG" id="COG1109">
    <property type="taxonomic scope" value="Bacteria"/>
</dbReference>
<comment type="similarity">
    <text evidence="2 7">Belongs to the phosphohexose mutase family.</text>
</comment>
<sequence length="458" mass="50936">MSGLDGINFHIFREYDIRGKEQTDFTDEAVELLGLGLGTYFLQKGERDVVVCQDNRASSPRLKTALNKGLLQTGCNVIDIGENPTPVCYFGLQHLSLTAGVMITGSHNPPEDNGFKISSAGSTIFGKEIQRIKEIVVDGHFLSGLGQLTKYDIKEDYLKYLISRIHLYRPLKVVIDAGNGTAGPLAVELFNRLGCEVIELYCESDSCFPNHHPDPTVPDNLRDLQQRVLQEKADVGLAFDGDGDRLGVVDNLGKIIWGDILQILFWREILPQNPGTPVIVEVKCSQALVEEAKSLGGNPFFYKTGHSLVKAKMKEVGALFTGEMSGHFFFADEYFGYDDALYAGARLLRLLSQSKKSLSQLLNNIPSYVSTPEIRLPFSDNYKKELIQRIKEKFVGEGYEVIDVDGARVIFPNGWGVLRYSNTQPVVVMRAEAKDQASLGDIVNILKTTFVDTLERMK</sequence>
<evidence type="ECO:0000256" key="2">
    <source>
        <dbReference type="ARBA" id="ARBA00010231"/>
    </source>
</evidence>
<dbReference type="SUPFAM" id="SSF53738">
    <property type="entry name" value="Phosphoglucomutase, first 3 domains"/>
    <property type="match status" value="3"/>
</dbReference>
<keyword evidence="5 7" id="KW-0460">Magnesium</keyword>
<keyword evidence="13" id="KW-1185">Reference proteome</keyword>
<dbReference type="GO" id="GO:0004615">
    <property type="term" value="F:phosphomannomutase activity"/>
    <property type="evidence" value="ECO:0007669"/>
    <property type="project" value="UniProtKB-EC"/>
</dbReference>
<dbReference type="Pfam" id="PF02880">
    <property type="entry name" value="PGM_PMM_III"/>
    <property type="match status" value="1"/>
</dbReference>
<reference evidence="12 13" key="1">
    <citation type="submission" date="2007-03" db="EMBL/GenBank/DDBJ databases">
        <title>Complete sequence of Desulfotomaculum reducens MI-1.</title>
        <authorList>
            <consortium name="US DOE Joint Genome Institute"/>
            <person name="Copeland A."/>
            <person name="Lucas S."/>
            <person name="Lapidus A."/>
            <person name="Barry K."/>
            <person name="Detter J.C."/>
            <person name="Glavina del Rio T."/>
            <person name="Hammon N."/>
            <person name="Israni S."/>
            <person name="Dalin E."/>
            <person name="Tice H."/>
            <person name="Pitluck S."/>
            <person name="Sims D."/>
            <person name="Brettin T."/>
            <person name="Bruce D."/>
            <person name="Han C."/>
            <person name="Tapia R."/>
            <person name="Schmutz J."/>
            <person name="Larimer F."/>
            <person name="Land M."/>
            <person name="Hauser L."/>
            <person name="Kyrpides N."/>
            <person name="Kim E."/>
            <person name="Tebo B.M."/>
            <person name="Richardson P."/>
        </authorList>
    </citation>
    <scope>NUCLEOTIDE SEQUENCE [LARGE SCALE GENOMIC DNA]</scope>
    <source>
        <strain evidence="12 13">MI-1</strain>
    </source>
</reference>